<dbReference type="InterPro" id="IPR036691">
    <property type="entry name" value="Endo/exonu/phosph_ase_sf"/>
</dbReference>
<dbReference type="GO" id="GO:0008311">
    <property type="term" value="F:double-stranded DNA 3'-5' DNA exonuclease activity"/>
    <property type="evidence" value="ECO:0007669"/>
    <property type="project" value="InterPro"/>
</dbReference>
<evidence type="ECO:0000313" key="9">
    <source>
        <dbReference type="EMBL" id="PMP60572.1"/>
    </source>
</evidence>
<evidence type="ECO:0000256" key="7">
    <source>
        <dbReference type="PIRSR" id="PIRSR604808-3"/>
    </source>
</evidence>
<dbReference type="InterPro" id="IPR004808">
    <property type="entry name" value="AP_endonuc_1"/>
</dbReference>
<feature type="active site" description="Proton donor/acceptor" evidence="5">
    <location>
        <position position="147"/>
    </location>
</feature>
<accession>A0A2N7PHX6</accession>
<dbReference type="EMBL" id="PNIE01000103">
    <property type="protein sequence ID" value="PMP60572.1"/>
    <property type="molecule type" value="Genomic_DNA"/>
</dbReference>
<gene>
    <name evidence="9" type="primary">xth</name>
    <name evidence="9" type="ORF">C0197_06750</name>
</gene>
<dbReference type="InterPro" id="IPR005135">
    <property type="entry name" value="Endo/exonuclease/phosphatase"/>
</dbReference>
<dbReference type="PANTHER" id="PTHR43250">
    <property type="entry name" value="EXODEOXYRIBONUCLEASE III"/>
    <property type="match status" value="1"/>
</dbReference>
<feature type="active site" description="Proton acceptor" evidence="5">
    <location>
        <position position="249"/>
    </location>
</feature>
<feature type="binding site" evidence="6">
    <location>
        <position position="34"/>
    </location>
    <ligand>
        <name>Mg(2+)</name>
        <dbReference type="ChEBI" id="CHEBI:18420"/>
        <label>1</label>
    </ligand>
</feature>
<evidence type="ECO:0000256" key="4">
    <source>
        <dbReference type="ARBA" id="ARBA00022842"/>
    </source>
</evidence>
<organism evidence="9 10">
    <name type="scientific">Caldimicrobium thiodismutans</name>
    <dbReference type="NCBI Taxonomy" id="1653476"/>
    <lineage>
        <taxon>Bacteria</taxon>
        <taxon>Pseudomonadati</taxon>
        <taxon>Thermodesulfobacteriota</taxon>
        <taxon>Thermodesulfobacteria</taxon>
        <taxon>Thermodesulfobacteriales</taxon>
        <taxon>Thermodesulfobacteriaceae</taxon>
        <taxon>Caldimicrobium</taxon>
    </lineage>
</organism>
<dbReference type="PROSITE" id="PS00726">
    <property type="entry name" value="AP_NUCLEASE_F1_1"/>
    <property type="match status" value="1"/>
</dbReference>
<dbReference type="AlphaFoldDB" id="A0A2N7PHX6"/>
<feature type="binding site" evidence="6">
    <location>
        <position position="248"/>
    </location>
    <ligand>
        <name>Mg(2+)</name>
        <dbReference type="ChEBI" id="CHEBI:18420"/>
        <label>1</label>
    </ligand>
</feature>
<protein>
    <submittedName>
        <fullName evidence="9">Exodeoxyribonuclease III</fullName>
    </submittedName>
</protein>
<feature type="site" description="Important for catalytic activity" evidence="7">
    <location>
        <position position="219"/>
    </location>
</feature>
<evidence type="ECO:0000313" key="10">
    <source>
        <dbReference type="Proteomes" id="UP000235731"/>
    </source>
</evidence>
<reference evidence="9 10" key="1">
    <citation type="submission" date="2018-01" db="EMBL/GenBank/DDBJ databases">
        <title>Metagenomic assembled genomes from two thermal pools in the Uzon Caldera, Kamchatka, Russia.</title>
        <authorList>
            <person name="Wilkins L."/>
            <person name="Ettinger C."/>
        </authorList>
    </citation>
    <scope>NUCLEOTIDE SEQUENCE [LARGE SCALE GENOMIC DNA]</scope>
    <source>
        <strain evidence="9">ZAV-15</strain>
    </source>
</reference>
<keyword evidence="4 6" id="KW-0460">Magnesium</keyword>
<feature type="site" description="Transition state stabilizer" evidence="7">
    <location>
        <position position="149"/>
    </location>
</feature>
<dbReference type="GO" id="GO:0006281">
    <property type="term" value="P:DNA repair"/>
    <property type="evidence" value="ECO:0007669"/>
    <property type="project" value="InterPro"/>
</dbReference>
<evidence type="ECO:0000259" key="8">
    <source>
        <dbReference type="Pfam" id="PF03372"/>
    </source>
</evidence>
<comment type="similarity">
    <text evidence="1">Belongs to the DNA repair enzymes AP/ExoA family.</text>
</comment>
<dbReference type="Proteomes" id="UP000235731">
    <property type="component" value="Unassembled WGS sequence"/>
</dbReference>
<evidence type="ECO:0000256" key="2">
    <source>
        <dbReference type="ARBA" id="ARBA00022723"/>
    </source>
</evidence>
<dbReference type="NCBIfam" id="TIGR00633">
    <property type="entry name" value="xth"/>
    <property type="match status" value="1"/>
</dbReference>
<feature type="site" description="Interaction with DNA substrate" evidence="7">
    <location>
        <position position="249"/>
    </location>
</feature>
<dbReference type="GO" id="GO:0003677">
    <property type="term" value="F:DNA binding"/>
    <property type="evidence" value="ECO:0007669"/>
    <property type="project" value="InterPro"/>
</dbReference>
<name>A0A2N7PHX6_9BACT</name>
<dbReference type="NCBIfam" id="TIGR00195">
    <property type="entry name" value="exoDNase_III"/>
    <property type="match status" value="1"/>
</dbReference>
<dbReference type="GO" id="GO:0004519">
    <property type="term" value="F:endonuclease activity"/>
    <property type="evidence" value="ECO:0007669"/>
    <property type="project" value="InterPro"/>
</dbReference>
<dbReference type="PANTHER" id="PTHR43250:SF2">
    <property type="entry name" value="EXODEOXYRIBONUCLEASE III"/>
    <property type="match status" value="1"/>
</dbReference>
<dbReference type="CDD" id="cd09086">
    <property type="entry name" value="ExoIII-like_AP-endo"/>
    <property type="match status" value="1"/>
</dbReference>
<feature type="domain" description="Endonuclease/exonuclease/phosphatase" evidence="8">
    <location>
        <begin position="4"/>
        <end position="249"/>
    </location>
</feature>
<comment type="cofactor">
    <cofactor evidence="6">
        <name>Mg(2+)</name>
        <dbReference type="ChEBI" id="CHEBI:18420"/>
    </cofactor>
    <cofactor evidence="6">
        <name>Mn(2+)</name>
        <dbReference type="ChEBI" id="CHEBI:29035"/>
    </cofactor>
    <text evidence="6">Probably binds two magnesium or manganese ions per subunit.</text>
</comment>
<dbReference type="GO" id="GO:0046872">
    <property type="term" value="F:metal ion binding"/>
    <property type="evidence" value="ECO:0007669"/>
    <property type="project" value="UniProtKB-KW"/>
</dbReference>
<keyword evidence="6" id="KW-0464">Manganese</keyword>
<dbReference type="Gene3D" id="3.60.10.10">
    <property type="entry name" value="Endonuclease/exonuclease/phosphatase"/>
    <property type="match status" value="1"/>
</dbReference>
<comment type="caution">
    <text evidence="9">The sequence shown here is derived from an EMBL/GenBank/DDBJ whole genome shotgun (WGS) entry which is preliminary data.</text>
</comment>
<evidence type="ECO:0000256" key="5">
    <source>
        <dbReference type="PIRSR" id="PIRSR604808-1"/>
    </source>
</evidence>
<feature type="binding site" evidence="6">
    <location>
        <position position="149"/>
    </location>
    <ligand>
        <name>Mg(2+)</name>
        <dbReference type="ChEBI" id="CHEBI:18420"/>
        <label>1</label>
    </ligand>
</feature>
<feature type="active site" evidence="5">
    <location>
        <position position="106"/>
    </location>
</feature>
<feature type="binding site" evidence="6">
    <location>
        <position position="249"/>
    </location>
    <ligand>
        <name>Mg(2+)</name>
        <dbReference type="ChEBI" id="CHEBI:18420"/>
        <label>1</label>
    </ligand>
</feature>
<dbReference type="InterPro" id="IPR037493">
    <property type="entry name" value="ExoIII-like"/>
</dbReference>
<feature type="binding site" evidence="6">
    <location>
        <position position="147"/>
    </location>
    <ligand>
        <name>Mg(2+)</name>
        <dbReference type="ChEBI" id="CHEBI:18420"/>
        <label>1</label>
    </ligand>
</feature>
<dbReference type="PROSITE" id="PS51435">
    <property type="entry name" value="AP_NUCLEASE_F1_4"/>
    <property type="match status" value="1"/>
</dbReference>
<dbReference type="SUPFAM" id="SSF56219">
    <property type="entry name" value="DNase I-like"/>
    <property type="match status" value="1"/>
</dbReference>
<evidence type="ECO:0000256" key="1">
    <source>
        <dbReference type="ARBA" id="ARBA00007092"/>
    </source>
</evidence>
<proteinExistence type="inferred from homology"/>
<evidence type="ECO:0000256" key="6">
    <source>
        <dbReference type="PIRSR" id="PIRSR604808-2"/>
    </source>
</evidence>
<feature type="binding site" evidence="6">
    <location>
        <position position="7"/>
    </location>
    <ligand>
        <name>Mg(2+)</name>
        <dbReference type="ChEBI" id="CHEBI:18420"/>
        <label>1</label>
    </ligand>
</feature>
<dbReference type="Pfam" id="PF03372">
    <property type="entry name" value="Exo_endo_phos"/>
    <property type="match status" value="1"/>
</dbReference>
<keyword evidence="3" id="KW-0378">Hydrolase</keyword>
<evidence type="ECO:0000256" key="3">
    <source>
        <dbReference type="ARBA" id="ARBA00022801"/>
    </source>
</evidence>
<keyword evidence="2 6" id="KW-0479">Metal-binding</keyword>
<dbReference type="InterPro" id="IPR020847">
    <property type="entry name" value="AP_endonuclease_F1_BS"/>
</dbReference>
<sequence>MKVITWNVNSYNIRKSQILTLISEKSPDFLLLQETKTDKLEESPYRNLGYKVYHAGGKGRNGVAIISKREAEKLFIGFEAIGEEDPQAKERILGGKFGELYIFSIYVPNGSPVGSDYFFYKIQFIYKLREMLEKLFTPEDLIVLGGDFNVAPEPEDVYDPILLEGQICFNERERKAFKYLLEWGLYDALRVKYPNKKGVFTWWDYQFSAFKKNLGMRLDHLLITKPLSERLREIEVDLKTRGLPKPSDHAPVIADFLD</sequence>